<keyword evidence="2" id="KW-1185">Reference proteome</keyword>
<dbReference type="OrthoDB" id="5959154at2759"/>
<dbReference type="EMBL" id="JANIIK010000048">
    <property type="protein sequence ID" value="KAJ3598997.1"/>
    <property type="molecule type" value="Genomic_DNA"/>
</dbReference>
<dbReference type="AlphaFoldDB" id="A0A9Q0E6Q0"/>
<proteinExistence type="predicted"/>
<sequence length="115" mass="13056">MVTTRTKAEPASLSLVLMVRIATWNQILDPWVYILLRKAVLRKLYLLLHGFWSPGSNSAHQRKCNVLWSSKDTRHSSMQPSNCVCMGSVYLPGDKVKTITGNRKEVACRQIDLVK</sequence>
<gene>
    <name evidence="1" type="ORF">NHX12_032960</name>
</gene>
<dbReference type="Proteomes" id="UP001148018">
    <property type="component" value="Unassembled WGS sequence"/>
</dbReference>
<protein>
    <recommendedName>
        <fullName evidence="3">Prostaglandin E2 receptor EP3 subtype</fullName>
    </recommendedName>
</protein>
<organism evidence="1 2">
    <name type="scientific">Muraenolepis orangiensis</name>
    <name type="common">Patagonian moray cod</name>
    <dbReference type="NCBI Taxonomy" id="630683"/>
    <lineage>
        <taxon>Eukaryota</taxon>
        <taxon>Metazoa</taxon>
        <taxon>Chordata</taxon>
        <taxon>Craniata</taxon>
        <taxon>Vertebrata</taxon>
        <taxon>Euteleostomi</taxon>
        <taxon>Actinopterygii</taxon>
        <taxon>Neopterygii</taxon>
        <taxon>Teleostei</taxon>
        <taxon>Neoteleostei</taxon>
        <taxon>Acanthomorphata</taxon>
        <taxon>Zeiogadaria</taxon>
        <taxon>Gadariae</taxon>
        <taxon>Gadiformes</taxon>
        <taxon>Muraenolepidoidei</taxon>
        <taxon>Muraenolepididae</taxon>
        <taxon>Muraenolepis</taxon>
    </lineage>
</organism>
<reference evidence="1" key="1">
    <citation type="submission" date="2022-07" db="EMBL/GenBank/DDBJ databases">
        <title>Chromosome-level genome of Muraenolepis orangiensis.</title>
        <authorList>
            <person name="Kim J."/>
        </authorList>
    </citation>
    <scope>NUCLEOTIDE SEQUENCE</scope>
    <source>
        <strain evidence="1">KU_S4_2022</strain>
        <tissue evidence="1">Muscle</tissue>
    </source>
</reference>
<accession>A0A9Q0E6Q0</accession>
<evidence type="ECO:0008006" key="3">
    <source>
        <dbReference type="Google" id="ProtNLM"/>
    </source>
</evidence>
<name>A0A9Q0E6Q0_9TELE</name>
<comment type="caution">
    <text evidence="1">The sequence shown here is derived from an EMBL/GenBank/DDBJ whole genome shotgun (WGS) entry which is preliminary data.</text>
</comment>
<evidence type="ECO:0000313" key="2">
    <source>
        <dbReference type="Proteomes" id="UP001148018"/>
    </source>
</evidence>
<evidence type="ECO:0000313" key="1">
    <source>
        <dbReference type="EMBL" id="KAJ3598997.1"/>
    </source>
</evidence>